<evidence type="ECO:0000313" key="4">
    <source>
        <dbReference type="EMBL" id="KAK4740719.1"/>
    </source>
</evidence>
<comment type="caution">
    <text evidence="4">The sequence shown here is derived from an EMBL/GenBank/DDBJ whole genome shotgun (WGS) entry which is preliminary data.</text>
</comment>
<dbReference type="Proteomes" id="UP001345219">
    <property type="component" value="Chromosome 19"/>
</dbReference>
<sequence length="439" mass="48496">MKEMEVKVEIIKRETILPSSPIPAELKTFKLSLLDQISPSVYTPLLLFYTNHGHQLTPDQLSRRLKLSMSKTLTHFYPFTGRVIDNMFIECNDQGAVFVEAKVGGCLSDILKEPDMAILDKLIPIDISSNEARDGPLLLVQANFFDCGGLVVGICISHKQADAATLCTFVNTWAGQARGMDSIVSPDFCLSKKFPPMDFLSALPEVELPKKANITKRLVVEPSRITELKVRAASDDVPRPTAVEAVTALVWKAAASASRKNADPGSAPRKTGMSQIVNLRKRVDPPIPENTMGNLVSYFRVETEDADAELKLPELVCLLRKGLKKYQGEINETLGDEVRVPNILKAAEDLGAHLADEEVNNFNCSSWCKFPLYEADFGWGKPAWASLASLQFKNDMTMINTLDGKGIEVWVAVSNADTDLFEHDDELLQFASLNPSIKV</sequence>
<dbReference type="PANTHER" id="PTHR31623">
    <property type="entry name" value="F21J9.9"/>
    <property type="match status" value="1"/>
</dbReference>
<dbReference type="GO" id="GO:0016746">
    <property type="term" value="F:acyltransferase activity"/>
    <property type="evidence" value="ECO:0007669"/>
    <property type="project" value="UniProtKB-KW"/>
</dbReference>
<gene>
    <name evidence="4" type="ORF">SAY87_024307</name>
</gene>
<protein>
    <recommendedName>
        <fullName evidence="6">BAHD acyltransferase</fullName>
    </recommendedName>
</protein>
<evidence type="ECO:0000256" key="2">
    <source>
        <dbReference type="ARBA" id="ARBA00022679"/>
    </source>
</evidence>
<dbReference type="EMBL" id="JAXIOK010000024">
    <property type="protein sequence ID" value="KAK4740719.1"/>
    <property type="molecule type" value="Genomic_DNA"/>
</dbReference>
<evidence type="ECO:0000313" key="5">
    <source>
        <dbReference type="Proteomes" id="UP001345219"/>
    </source>
</evidence>
<proteinExistence type="inferred from homology"/>
<comment type="similarity">
    <text evidence="1">Belongs to the plant acyltransferase family.</text>
</comment>
<reference evidence="4 5" key="1">
    <citation type="journal article" date="2023" name="Hortic Res">
        <title>Pangenome of water caltrop reveals structural variations and asymmetric subgenome divergence after allopolyploidization.</title>
        <authorList>
            <person name="Zhang X."/>
            <person name="Chen Y."/>
            <person name="Wang L."/>
            <person name="Yuan Y."/>
            <person name="Fang M."/>
            <person name="Shi L."/>
            <person name="Lu R."/>
            <person name="Comes H.P."/>
            <person name="Ma Y."/>
            <person name="Chen Y."/>
            <person name="Huang G."/>
            <person name="Zhou Y."/>
            <person name="Zheng Z."/>
            <person name="Qiu Y."/>
        </authorList>
    </citation>
    <scope>NUCLEOTIDE SEQUENCE [LARGE SCALE GENOMIC DNA]</scope>
    <source>
        <tissue evidence="4">Roots</tissue>
    </source>
</reference>
<keyword evidence="2" id="KW-0808">Transferase</keyword>
<dbReference type="AlphaFoldDB" id="A0AAN7GFQ6"/>
<dbReference type="Gene3D" id="3.30.559.10">
    <property type="entry name" value="Chloramphenicol acetyltransferase-like domain"/>
    <property type="match status" value="2"/>
</dbReference>
<organism evidence="4 5">
    <name type="scientific">Trapa incisa</name>
    <dbReference type="NCBI Taxonomy" id="236973"/>
    <lineage>
        <taxon>Eukaryota</taxon>
        <taxon>Viridiplantae</taxon>
        <taxon>Streptophyta</taxon>
        <taxon>Embryophyta</taxon>
        <taxon>Tracheophyta</taxon>
        <taxon>Spermatophyta</taxon>
        <taxon>Magnoliopsida</taxon>
        <taxon>eudicotyledons</taxon>
        <taxon>Gunneridae</taxon>
        <taxon>Pentapetalae</taxon>
        <taxon>rosids</taxon>
        <taxon>malvids</taxon>
        <taxon>Myrtales</taxon>
        <taxon>Lythraceae</taxon>
        <taxon>Trapa</taxon>
    </lineage>
</organism>
<dbReference type="InterPro" id="IPR023213">
    <property type="entry name" value="CAT-like_dom_sf"/>
</dbReference>
<evidence type="ECO:0000256" key="3">
    <source>
        <dbReference type="ARBA" id="ARBA00023315"/>
    </source>
</evidence>
<keyword evidence="5" id="KW-1185">Reference proteome</keyword>
<keyword evidence="3" id="KW-0012">Acyltransferase</keyword>
<evidence type="ECO:0000256" key="1">
    <source>
        <dbReference type="ARBA" id="ARBA00009861"/>
    </source>
</evidence>
<evidence type="ECO:0008006" key="6">
    <source>
        <dbReference type="Google" id="ProtNLM"/>
    </source>
</evidence>
<name>A0AAN7GFQ6_9MYRT</name>
<dbReference type="Pfam" id="PF02458">
    <property type="entry name" value="Transferase"/>
    <property type="match status" value="1"/>
</dbReference>
<accession>A0AAN7GFQ6</accession>
<dbReference type="PANTHER" id="PTHR31623:SF122">
    <property type="entry name" value="HXXXD-TYPE ACYL-TRANSFERASE FAMILY PROTEIN"/>
    <property type="match status" value="1"/>
</dbReference>